<feature type="region of interest" description="Disordered" evidence="1">
    <location>
        <begin position="1"/>
        <end position="52"/>
    </location>
</feature>
<dbReference type="SUPFAM" id="SSF55874">
    <property type="entry name" value="ATPase domain of HSP90 chaperone/DNA topoisomerase II/histidine kinase"/>
    <property type="match status" value="1"/>
</dbReference>
<dbReference type="GO" id="GO:0005524">
    <property type="term" value="F:ATP binding"/>
    <property type="evidence" value="ECO:0007669"/>
    <property type="project" value="UniProtKB-KW"/>
</dbReference>
<feature type="compositionally biased region" description="Basic residues" evidence="1">
    <location>
        <begin position="11"/>
        <end position="42"/>
    </location>
</feature>
<dbReference type="Proteomes" id="UP001596409">
    <property type="component" value="Unassembled WGS sequence"/>
</dbReference>
<evidence type="ECO:0000256" key="1">
    <source>
        <dbReference type="SAM" id="MobiDB-lite"/>
    </source>
</evidence>
<organism evidence="2 3">
    <name type="scientific">Streptomyces viridiviolaceus</name>
    <dbReference type="NCBI Taxonomy" id="68282"/>
    <lineage>
        <taxon>Bacteria</taxon>
        <taxon>Bacillati</taxon>
        <taxon>Actinomycetota</taxon>
        <taxon>Actinomycetes</taxon>
        <taxon>Kitasatosporales</taxon>
        <taxon>Streptomycetaceae</taxon>
        <taxon>Streptomyces</taxon>
    </lineage>
</organism>
<evidence type="ECO:0000313" key="3">
    <source>
        <dbReference type="Proteomes" id="UP001596409"/>
    </source>
</evidence>
<reference evidence="3" key="1">
    <citation type="journal article" date="2019" name="Int. J. Syst. Evol. Microbiol.">
        <title>The Global Catalogue of Microorganisms (GCM) 10K type strain sequencing project: providing services to taxonomists for standard genome sequencing and annotation.</title>
        <authorList>
            <consortium name="The Broad Institute Genomics Platform"/>
            <consortium name="The Broad Institute Genome Sequencing Center for Infectious Disease"/>
            <person name="Wu L."/>
            <person name="Ma J."/>
        </authorList>
    </citation>
    <scope>NUCLEOTIDE SEQUENCE [LARGE SCALE GENOMIC DNA]</scope>
    <source>
        <strain evidence="3">JCM 4855</strain>
    </source>
</reference>
<name>A0ABW2DVB9_9ACTN</name>
<keyword evidence="3" id="KW-1185">Reference proteome</keyword>
<dbReference type="Gene3D" id="3.30.565.10">
    <property type="entry name" value="Histidine kinase-like ATPase, C-terminal domain"/>
    <property type="match status" value="2"/>
</dbReference>
<dbReference type="InterPro" id="IPR036890">
    <property type="entry name" value="HATPase_C_sf"/>
</dbReference>
<dbReference type="PANTHER" id="PTHR35526">
    <property type="entry name" value="ANTI-SIGMA-F FACTOR RSBW-RELATED"/>
    <property type="match status" value="1"/>
</dbReference>
<keyword evidence="2" id="KW-0067">ATP-binding</keyword>
<dbReference type="RefSeq" id="WP_229881701.1">
    <property type="nucleotide sequence ID" value="NZ_BMWA01000040.1"/>
</dbReference>
<protein>
    <submittedName>
        <fullName evidence="2">ATP-binding protein</fullName>
    </submittedName>
</protein>
<keyword evidence="2" id="KW-0547">Nucleotide-binding</keyword>
<dbReference type="EMBL" id="JBHSYM010000021">
    <property type="protein sequence ID" value="MFC7011755.1"/>
    <property type="molecule type" value="Genomic_DNA"/>
</dbReference>
<dbReference type="CDD" id="cd16936">
    <property type="entry name" value="HATPase_RsbW-like"/>
    <property type="match status" value="1"/>
</dbReference>
<dbReference type="PANTHER" id="PTHR35526:SF3">
    <property type="entry name" value="ANTI-SIGMA-F FACTOR RSBW"/>
    <property type="match status" value="1"/>
</dbReference>
<gene>
    <name evidence="2" type="ORF">ACFQMH_08590</name>
</gene>
<sequence length="295" mass="32233">MLAHTVQPVRSRPHRRSSRFPRRRVHVGGAVRRKRGLARKAPPHSPRWPHVLGRPDLVDTAALLLTELTTHAPRHGHGDDIGIRVYLKDDRCVIEVVDGSPTRPTLRHASSNDEHGRGPFLVSALADDWGVSDDVTTTWPTLPLTKGPSDMEPTTVTAPVLREMPLELPADLSAPTTARIAGRSLLTMLNWHGNVHAAIDVLHILVDNAAEHGLTPGKAGQSLHARLCVTQADALLIDVTDPNPKFPDFHAAVDGTMGRGLWKARQHGARLSWFVASDFEGKTVRAAIQPGRMVL</sequence>
<evidence type="ECO:0000313" key="2">
    <source>
        <dbReference type="EMBL" id="MFC7011755.1"/>
    </source>
</evidence>
<accession>A0ABW2DVB9</accession>
<dbReference type="InterPro" id="IPR050267">
    <property type="entry name" value="Anti-sigma-factor_SerPK"/>
</dbReference>
<proteinExistence type="predicted"/>
<comment type="caution">
    <text evidence="2">The sequence shown here is derived from an EMBL/GenBank/DDBJ whole genome shotgun (WGS) entry which is preliminary data.</text>
</comment>